<evidence type="ECO:0000256" key="5">
    <source>
        <dbReference type="SAM" id="Phobius"/>
    </source>
</evidence>
<dbReference type="PIR" id="AI3569">
    <property type="entry name" value="AI3569"/>
</dbReference>
<accession>Q8YCP6</accession>
<proteinExistence type="predicted"/>
<keyword evidence="2 5" id="KW-0812">Transmembrane</keyword>
<organism evidence="6 7">
    <name type="scientific">Brucella melitensis biotype 1 (strain ATCC 23456 / CCUG 17765 / NCTC 10094 / 16M)</name>
    <dbReference type="NCBI Taxonomy" id="224914"/>
    <lineage>
        <taxon>Bacteria</taxon>
        <taxon>Pseudomonadati</taxon>
        <taxon>Pseudomonadota</taxon>
        <taxon>Alphaproteobacteria</taxon>
        <taxon>Hyphomicrobiales</taxon>
        <taxon>Brucellaceae</taxon>
        <taxon>Brucella/Ochrobactrum group</taxon>
        <taxon>Brucella</taxon>
    </lineage>
</organism>
<dbReference type="GO" id="GO:0016020">
    <property type="term" value="C:membrane"/>
    <property type="evidence" value="ECO:0007669"/>
    <property type="project" value="UniProtKB-SubCell"/>
</dbReference>
<comment type="subcellular location">
    <subcellularLocation>
        <location evidence="1">Membrane</location>
        <topology evidence="1">Multi-pass membrane protein</topology>
    </subcellularLocation>
</comment>
<dbReference type="AlphaFoldDB" id="Q8YCP6"/>
<keyword evidence="7" id="KW-1185">Reference proteome</keyword>
<dbReference type="Proteomes" id="UP000000419">
    <property type="component" value="Chromosome II"/>
</dbReference>
<evidence type="ECO:0000256" key="2">
    <source>
        <dbReference type="ARBA" id="ARBA00022692"/>
    </source>
</evidence>
<dbReference type="SUPFAM" id="SSF161098">
    <property type="entry name" value="MetI-like"/>
    <property type="match status" value="1"/>
</dbReference>
<dbReference type="EMBL" id="AE008918">
    <property type="protein sequence ID" value="AAL53724.1"/>
    <property type="molecule type" value="Genomic_DNA"/>
</dbReference>
<evidence type="ECO:0000256" key="1">
    <source>
        <dbReference type="ARBA" id="ARBA00004141"/>
    </source>
</evidence>
<evidence type="ECO:0000313" key="6">
    <source>
        <dbReference type="EMBL" id="AAL53724.1"/>
    </source>
</evidence>
<evidence type="ECO:0000256" key="4">
    <source>
        <dbReference type="ARBA" id="ARBA00023136"/>
    </source>
</evidence>
<gene>
    <name evidence="6" type="ordered locus">BMEII0482</name>
</gene>
<keyword evidence="3 5" id="KW-1133">Transmembrane helix</keyword>
<name>Q8YCP6_BRUME</name>
<feature type="transmembrane region" description="Helical" evidence="5">
    <location>
        <begin position="21"/>
        <end position="44"/>
    </location>
</feature>
<keyword evidence="4 5" id="KW-0472">Membrane</keyword>
<protein>
    <submittedName>
        <fullName evidence="6">Uncharacterized protein</fullName>
    </submittedName>
</protein>
<dbReference type="KEGG" id="bme:BMEII0482"/>
<evidence type="ECO:0000313" key="7">
    <source>
        <dbReference type="Proteomes" id="UP000000419"/>
    </source>
</evidence>
<sequence>MTASPAQETMSFRQKMAMKGIDGTTLLALPAVIFLLAVFVYPFLYGLSLSFNPQEGEGIWANYIRFFPIHSSITPLEQRSGWQFRLHSSV</sequence>
<reference evidence="6 7" key="1">
    <citation type="journal article" date="2002" name="Proc. Natl. Acad. Sci. U.S.A.">
        <title>The genome sequence of the facultative intracellular pathogen Brucella melitensis.</title>
        <authorList>
            <person name="DelVecchio V.G."/>
            <person name="Kapatral V."/>
            <person name="Redkar R.J."/>
            <person name="Patra G."/>
            <person name="Mujer C."/>
            <person name="Los T."/>
            <person name="Ivanova N."/>
            <person name="Anderson I."/>
            <person name="Bhattacharyya A."/>
            <person name="Lykidis A."/>
            <person name="Reznik G."/>
            <person name="Jablonski L."/>
            <person name="Larsen N."/>
            <person name="D'Souza M."/>
            <person name="Bernal A."/>
            <person name="Mazur M."/>
            <person name="Goltsman E."/>
            <person name="Selkov E."/>
            <person name="Elzer P.H."/>
            <person name="Hagius S."/>
            <person name="O'Callaghan D."/>
            <person name="Letesson J.J."/>
            <person name="Haselkorn R."/>
            <person name="Kyrpides N."/>
            <person name="Overbeek R."/>
        </authorList>
    </citation>
    <scope>NUCLEOTIDE SEQUENCE [LARGE SCALE GENOMIC DNA]</scope>
    <source>
        <strain evidence="7">ATCC 23456 / CCUG 17765 / NCTC 10094 / 16M</strain>
    </source>
</reference>
<dbReference type="eggNOG" id="COG1176">
    <property type="taxonomic scope" value="Bacteria"/>
</dbReference>
<dbReference type="InterPro" id="IPR035906">
    <property type="entry name" value="MetI-like_sf"/>
</dbReference>
<evidence type="ECO:0000256" key="3">
    <source>
        <dbReference type="ARBA" id="ARBA00022989"/>
    </source>
</evidence>